<evidence type="ECO:0000313" key="2">
    <source>
        <dbReference type="EMBL" id="BCS22895.1"/>
    </source>
</evidence>
<reference evidence="2" key="1">
    <citation type="submission" date="2021-01" db="EMBL/GenBank/DDBJ databases">
        <authorList>
            <consortium name="Aspergillus puulaauensis MK2 genome sequencing consortium"/>
            <person name="Kazuki M."/>
            <person name="Futagami T."/>
        </authorList>
    </citation>
    <scope>NUCLEOTIDE SEQUENCE</scope>
    <source>
        <strain evidence="2">MK2</strain>
    </source>
</reference>
<feature type="compositionally biased region" description="Gly residues" evidence="1">
    <location>
        <begin position="78"/>
        <end position="98"/>
    </location>
</feature>
<sequence>MASSKASSKPGVYLHNGQILQSPPVSVQIRRFMENIYLFLGLYFTSFFALDPYEAAQNSSFNVTRAGNKDNTRSRWNGLGGPRGGGGGGGGPGGGGGFGSFGSGKFGKVDDIQGSCKGSCC</sequence>
<evidence type="ECO:0000256" key="1">
    <source>
        <dbReference type="SAM" id="MobiDB-lite"/>
    </source>
</evidence>
<feature type="region of interest" description="Disordered" evidence="1">
    <location>
        <begin position="64"/>
        <end position="98"/>
    </location>
</feature>
<dbReference type="AlphaFoldDB" id="A0A7R7XK05"/>
<protein>
    <submittedName>
        <fullName evidence="2">Uncharacterized protein</fullName>
    </submittedName>
</protein>
<keyword evidence="3" id="KW-1185">Reference proteome</keyword>
<gene>
    <name evidence="2" type="ORF">APUU_31120S</name>
</gene>
<organism evidence="2 3">
    <name type="scientific">Aspergillus puulaauensis</name>
    <dbReference type="NCBI Taxonomy" id="1220207"/>
    <lineage>
        <taxon>Eukaryota</taxon>
        <taxon>Fungi</taxon>
        <taxon>Dikarya</taxon>
        <taxon>Ascomycota</taxon>
        <taxon>Pezizomycotina</taxon>
        <taxon>Eurotiomycetes</taxon>
        <taxon>Eurotiomycetidae</taxon>
        <taxon>Eurotiales</taxon>
        <taxon>Aspergillaceae</taxon>
        <taxon>Aspergillus</taxon>
    </lineage>
</organism>
<dbReference type="EMBL" id="AP024445">
    <property type="protein sequence ID" value="BCS22895.1"/>
    <property type="molecule type" value="Genomic_DNA"/>
</dbReference>
<dbReference type="OrthoDB" id="2121326at2759"/>
<name>A0A7R7XK05_9EURO</name>
<dbReference type="KEGG" id="apuu:APUU_31120S"/>
<dbReference type="RefSeq" id="XP_041555089.1">
    <property type="nucleotide sequence ID" value="XM_041702289.1"/>
</dbReference>
<accession>A0A7R7XK05</accession>
<dbReference type="GeneID" id="64972900"/>
<reference evidence="2" key="2">
    <citation type="submission" date="2021-02" db="EMBL/GenBank/DDBJ databases">
        <title>Aspergillus puulaauensis MK2 genome sequence.</title>
        <authorList>
            <person name="Futagami T."/>
            <person name="Mori K."/>
            <person name="Kadooka C."/>
            <person name="Tanaka T."/>
        </authorList>
    </citation>
    <scope>NUCLEOTIDE SEQUENCE</scope>
    <source>
        <strain evidence="2">MK2</strain>
    </source>
</reference>
<dbReference type="Proteomes" id="UP000654913">
    <property type="component" value="Chromosome 3"/>
</dbReference>
<proteinExistence type="predicted"/>
<evidence type="ECO:0000313" key="3">
    <source>
        <dbReference type="Proteomes" id="UP000654913"/>
    </source>
</evidence>